<dbReference type="Gramene" id="TVU36905">
    <property type="protein sequence ID" value="TVU36905"/>
    <property type="gene ID" value="EJB05_18860"/>
</dbReference>
<sequence>MGENLGMVCIIVVLRREARQMGSLKICKRRSLGLTVGGMAIEFMEKARLSDWQVNFEAELGNAPWDVMVVLMLLQLEVIKFMVRGEGSGEDFQSHDFLVGEKYCFESLKGGFPIDMLATLLTRHC</sequence>
<dbReference type="EMBL" id="RWGY01000009">
    <property type="protein sequence ID" value="TVU36905.1"/>
    <property type="molecule type" value="Genomic_DNA"/>
</dbReference>
<dbReference type="Proteomes" id="UP000324897">
    <property type="component" value="Unassembled WGS sequence"/>
</dbReference>
<dbReference type="AlphaFoldDB" id="A0A5J9VN32"/>
<protein>
    <submittedName>
        <fullName evidence="1">Uncharacterized protein</fullName>
    </submittedName>
</protein>
<accession>A0A5J9VN32</accession>
<reference evidence="1 2" key="1">
    <citation type="journal article" date="2019" name="Sci. Rep.">
        <title>A high-quality genome of Eragrostis curvula grass provides insights into Poaceae evolution and supports new strategies to enhance forage quality.</title>
        <authorList>
            <person name="Carballo J."/>
            <person name="Santos B.A.C.M."/>
            <person name="Zappacosta D."/>
            <person name="Garbus I."/>
            <person name="Selva J.P."/>
            <person name="Gallo C.A."/>
            <person name="Diaz A."/>
            <person name="Albertini E."/>
            <person name="Caccamo M."/>
            <person name="Echenique V."/>
        </authorList>
    </citation>
    <scope>NUCLEOTIDE SEQUENCE [LARGE SCALE GENOMIC DNA]</scope>
    <source>
        <strain evidence="2">cv. Victoria</strain>
        <tissue evidence="1">Leaf</tissue>
    </source>
</reference>
<comment type="caution">
    <text evidence="1">The sequence shown here is derived from an EMBL/GenBank/DDBJ whole genome shotgun (WGS) entry which is preliminary data.</text>
</comment>
<name>A0A5J9VN32_9POAL</name>
<organism evidence="1 2">
    <name type="scientific">Eragrostis curvula</name>
    <name type="common">weeping love grass</name>
    <dbReference type="NCBI Taxonomy" id="38414"/>
    <lineage>
        <taxon>Eukaryota</taxon>
        <taxon>Viridiplantae</taxon>
        <taxon>Streptophyta</taxon>
        <taxon>Embryophyta</taxon>
        <taxon>Tracheophyta</taxon>
        <taxon>Spermatophyta</taxon>
        <taxon>Magnoliopsida</taxon>
        <taxon>Liliopsida</taxon>
        <taxon>Poales</taxon>
        <taxon>Poaceae</taxon>
        <taxon>PACMAD clade</taxon>
        <taxon>Chloridoideae</taxon>
        <taxon>Eragrostideae</taxon>
        <taxon>Eragrostidinae</taxon>
        <taxon>Eragrostis</taxon>
    </lineage>
</organism>
<proteinExistence type="predicted"/>
<keyword evidence="2" id="KW-1185">Reference proteome</keyword>
<evidence type="ECO:0000313" key="1">
    <source>
        <dbReference type="EMBL" id="TVU36905.1"/>
    </source>
</evidence>
<gene>
    <name evidence="1" type="ORF">EJB05_18860</name>
</gene>
<evidence type="ECO:0000313" key="2">
    <source>
        <dbReference type="Proteomes" id="UP000324897"/>
    </source>
</evidence>